<dbReference type="PANTHER" id="PTHR11851">
    <property type="entry name" value="METALLOPROTEASE"/>
    <property type="match status" value="1"/>
</dbReference>
<dbReference type="Proteomes" id="UP001596472">
    <property type="component" value="Unassembled WGS sequence"/>
</dbReference>
<feature type="domain" description="Peptidase M16 C-terminal" evidence="5">
    <location>
        <begin position="169"/>
        <end position="340"/>
    </location>
</feature>
<evidence type="ECO:0000259" key="5">
    <source>
        <dbReference type="Pfam" id="PF05193"/>
    </source>
</evidence>
<dbReference type="PANTHER" id="PTHR11851:SF49">
    <property type="entry name" value="MITOCHONDRIAL-PROCESSING PEPTIDASE SUBUNIT ALPHA"/>
    <property type="match status" value="1"/>
</dbReference>
<keyword evidence="7" id="KW-1185">Reference proteome</keyword>
<dbReference type="RefSeq" id="WP_379710945.1">
    <property type="nucleotide sequence ID" value="NZ_JBHTBS010000003.1"/>
</dbReference>
<dbReference type="InterPro" id="IPR011765">
    <property type="entry name" value="Pept_M16_N"/>
</dbReference>
<dbReference type="EMBL" id="JBHTBS010000003">
    <property type="protein sequence ID" value="MFC7337025.1"/>
    <property type="molecule type" value="Genomic_DNA"/>
</dbReference>
<evidence type="ECO:0000256" key="3">
    <source>
        <dbReference type="RuleBase" id="RU004447"/>
    </source>
</evidence>
<name>A0ABW2L655_9BACT</name>
<dbReference type="SUPFAM" id="SSF63411">
    <property type="entry name" value="LuxS/MPP-like metallohydrolase"/>
    <property type="match status" value="2"/>
</dbReference>
<feature type="domain" description="Peptidase M16 N-terminal" evidence="4">
    <location>
        <begin position="23"/>
        <end position="162"/>
    </location>
</feature>
<reference evidence="7" key="1">
    <citation type="journal article" date="2019" name="Int. J. Syst. Evol. Microbiol.">
        <title>The Global Catalogue of Microorganisms (GCM) 10K type strain sequencing project: providing services to taxonomists for standard genome sequencing and annotation.</title>
        <authorList>
            <consortium name="The Broad Institute Genomics Platform"/>
            <consortium name="The Broad Institute Genome Sequencing Center for Infectious Disease"/>
            <person name="Wu L."/>
            <person name="Ma J."/>
        </authorList>
    </citation>
    <scope>NUCLEOTIDE SEQUENCE [LARGE SCALE GENOMIC DNA]</scope>
    <source>
        <strain evidence="7">CGMCC 4.1467</strain>
    </source>
</reference>
<proteinExistence type="inferred from homology"/>
<dbReference type="PROSITE" id="PS00143">
    <property type="entry name" value="INSULINASE"/>
    <property type="match status" value="1"/>
</dbReference>
<dbReference type="InterPro" id="IPR011249">
    <property type="entry name" value="Metalloenz_LuxS/M16"/>
</dbReference>
<protein>
    <submittedName>
        <fullName evidence="6">M16 family metallopeptidase</fullName>
    </submittedName>
</protein>
<evidence type="ECO:0000313" key="7">
    <source>
        <dbReference type="Proteomes" id="UP001596472"/>
    </source>
</evidence>
<sequence>MQANYQILRSSAGFRIGFARLPDSECAAVSIHIPAGSRDDPPGQAGLAHFVEHMIFKGTEKRDARQISIETEDVGASLNASTSEDQTVYEARGDASTLPLLVDILCDMVWHSTFPEDEIPLERDVIAEEIVMYQESPSEHISDLISKALWSPHPLGESVSGTLASIRRIDRKALLSFSQRHHRREDVVISVAGPFEEAEVLQLFEAHLPPSTPRVEAPSYQIGNHSRKQEIEGRDTLQVQLALGYASFGLHDPRRHALRLLAMILGEGASSRLFQELREDRGLCYQVCCDVTLFDDTGALVIHAGLDPASRDEALACIYSQLAELSTKGPNDAELARAKRLTASSSRAAMECTAAHAEWVGECLIQHNQIIRPREALELINQVTADEIRDVAACLFVPANEALAEIRPA</sequence>
<evidence type="ECO:0000313" key="6">
    <source>
        <dbReference type="EMBL" id="MFC7337025.1"/>
    </source>
</evidence>
<dbReference type="InterPro" id="IPR050361">
    <property type="entry name" value="MPP/UQCRC_Complex"/>
</dbReference>
<evidence type="ECO:0000256" key="1">
    <source>
        <dbReference type="ARBA" id="ARBA00001947"/>
    </source>
</evidence>
<evidence type="ECO:0000259" key="4">
    <source>
        <dbReference type="Pfam" id="PF00675"/>
    </source>
</evidence>
<gene>
    <name evidence="6" type="ORF">ACFQY0_07545</name>
</gene>
<dbReference type="Pfam" id="PF05193">
    <property type="entry name" value="Peptidase_M16_C"/>
    <property type="match status" value="1"/>
</dbReference>
<accession>A0ABW2L655</accession>
<comment type="cofactor">
    <cofactor evidence="1">
        <name>Zn(2+)</name>
        <dbReference type="ChEBI" id="CHEBI:29105"/>
    </cofactor>
</comment>
<dbReference type="InterPro" id="IPR001431">
    <property type="entry name" value="Pept_M16_Zn_BS"/>
</dbReference>
<comment type="similarity">
    <text evidence="2 3">Belongs to the peptidase M16 family.</text>
</comment>
<dbReference type="Gene3D" id="3.30.830.10">
    <property type="entry name" value="Metalloenzyme, LuxS/M16 peptidase-like"/>
    <property type="match status" value="2"/>
</dbReference>
<dbReference type="InterPro" id="IPR007863">
    <property type="entry name" value="Peptidase_M16_C"/>
</dbReference>
<organism evidence="6 7">
    <name type="scientific">Haloferula chungangensis</name>
    <dbReference type="NCBI Taxonomy" id="1048331"/>
    <lineage>
        <taxon>Bacteria</taxon>
        <taxon>Pseudomonadati</taxon>
        <taxon>Verrucomicrobiota</taxon>
        <taxon>Verrucomicrobiia</taxon>
        <taxon>Verrucomicrobiales</taxon>
        <taxon>Verrucomicrobiaceae</taxon>
        <taxon>Haloferula</taxon>
    </lineage>
</organism>
<dbReference type="Pfam" id="PF00675">
    <property type="entry name" value="Peptidase_M16"/>
    <property type="match status" value="1"/>
</dbReference>
<comment type="caution">
    <text evidence="6">The sequence shown here is derived from an EMBL/GenBank/DDBJ whole genome shotgun (WGS) entry which is preliminary data.</text>
</comment>
<evidence type="ECO:0000256" key="2">
    <source>
        <dbReference type="ARBA" id="ARBA00007261"/>
    </source>
</evidence>